<dbReference type="PANTHER" id="PTHR37469">
    <property type="entry name" value="CELLOBIONIC ACID PHOSPHORYLASE-RELATED"/>
    <property type="match status" value="1"/>
</dbReference>
<accession>A0A369BK64</accession>
<dbReference type="InterPro" id="IPR011013">
    <property type="entry name" value="Gal_mutarotase_sf_dom"/>
</dbReference>
<keyword evidence="1" id="KW-0328">Glycosyltransferase</keyword>
<dbReference type="SUPFAM" id="SSF48208">
    <property type="entry name" value="Six-hairpin glycosidases"/>
    <property type="match status" value="1"/>
</dbReference>
<dbReference type="InterPro" id="IPR037018">
    <property type="entry name" value="GH65_N"/>
</dbReference>
<reference evidence="7 8" key="1">
    <citation type="submission" date="2018-07" db="EMBL/GenBank/DDBJ databases">
        <title>Genomic Encyclopedia of Type Strains, Phase IV (KMG-IV): sequencing the most valuable type-strain genomes for metagenomic binning, comparative biology and taxonomic classification.</title>
        <authorList>
            <person name="Goeker M."/>
        </authorList>
    </citation>
    <scope>NUCLEOTIDE SEQUENCE [LARGE SCALE GENOMIC DNA]</scope>
    <source>
        <strain evidence="7 8">DSM 27016</strain>
    </source>
</reference>
<feature type="transmembrane region" description="Helical" evidence="3">
    <location>
        <begin position="858"/>
        <end position="875"/>
    </location>
</feature>
<dbReference type="GO" id="GO:0030246">
    <property type="term" value="F:carbohydrate binding"/>
    <property type="evidence" value="ECO:0007669"/>
    <property type="project" value="InterPro"/>
</dbReference>
<dbReference type="Pfam" id="PF17167">
    <property type="entry name" value="Glyco_hydro_94"/>
    <property type="match status" value="1"/>
</dbReference>
<dbReference type="Pfam" id="PF10091">
    <property type="entry name" value="Glycoamylase"/>
    <property type="match status" value="1"/>
</dbReference>
<feature type="domain" description="Glycosyl hydrolase 94 catalytic" evidence="6">
    <location>
        <begin position="2429"/>
        <end position="2853"/>
    </location>
</feature>
<evidence type="ECO:0000256" key="3">
    <source>
        <dbReference type="SAM" id="Phobius"/>
    </source>
</evidence>
<feature type="domain" description="Glycosyl hydrolase 94 supersandwich" evidence="4">
    <location>
        <begin position="2149"/>
        <end position="2415"/>
    </location>
</feature>
<feature type="transmembrane region" description="Helical" evidence="3">
    <location>
        <begin position="448"/>
        <end position="471"/>
    </location>
</feature>
<dbReference type="InterPro" id="IPR012341">
    <property type="entry name" value="6hp_glycosidase-like_sf"/>
</dbReference>
<dbReference type="InterPro" id="IPR010383">
    <property type="entry name" value="Glyco_hydrolase_94_b-supersand"/>
</dbReference>
<sequence>MQLYHGILIGAAIISLFAFIFWISVYRRKDTALLKIHDASLTCEELEEHAKEIAFQHIVSKKPGIIKRPVIRMNENYAFILNSYKTLNEDVRKKCSIPPAAEWLLDNFYIIEEQTQNIRRDYFSAQSYAGLPVLKCGELRGYARVYAIATELVSHTNGQLDERIILNYIKAYQSHNILLDRELNAIPIMIRLSLIENIRYICEKIIDTHVEWRRADELMESLAGDKEKDGQGLAGIMGSQSEAFKNASPSFIEHLSYRLRKAGGNYARVLGYIDENMLKYGESLDSITQKEHNSQAVNTVAIGNCIMSLKFMSSLDWVEMFEALSHVQETLARDPDGTYPLMDLTSREQYRKKVEELSERFNVPEVHVANEAIELARLACSRCSTQNGGGEEHDGSFKAYIESNRCNRFCHVGYYLIGKGEAKLKERIGHKSSGGGETTAGVKSRRTFWYMASVAAVALAAGALCIVYALQRMNTPSIALLLLTAAAVLIPVLDIAVNVVNWAVCKIFKPSVFPRLEFKEGIPKDCAAVVVIPALLPDERRVGELLENLERHFLCNKEENLYFALAGDFKDAPSKEMPGDAKIIEEGIKGVRELNDKYRKNAEHDIFYFFHRERQFNDRQEKWMGWERKRGALVEFNDMLAGEGRGSYLYSSGSSLPLKVRYVITLDADTILPIDGAKKLIGTIAHPLNTPLTDRDGGIVTEGYGLIQPRISFDVESANKSVFSRIFTGQEGIDPYSCAVSDVYQDLFEEGIFTGKGIYDVAVFRNVLKTAIPENTVLSHDILEGSYVRVGLSSDLELIDSYPSRYNSYSARMHRWVRGDWQLIPWLCAKVRDKDGNSIRNPLSVISRWKIADNIRRSLSAPGLVAVIAAGLTLLPGSPLFWLGLAALAIVLPLIIYIADSLASKPFGLYRIKRHVPVISGLRSMLLQEALLFMLLPYQACLMIHAIATSLIRVFITRRNMLEWVTAADVERGQKNSLESYYFKMKSSFVIPVIILILSILLKPASLALPLLLLVLWGAGPFFAYIISRESREEPVRIEEEDILELRRISRKIWRYFEEFVNSDNHFLPPDNYQEDPPNGVARRTSPTNIGLGMLASLAARDLGYIGTHEMMGAILNTVSTIEKLEKWNGHLYNWYDTSTIEPLRPRYISTVDSGNLVCYLITLVQGLQQYLNMPLADPVFIKGIRDTAELVNAESGRDVFDWREFGDIAPGGRVDLILWSRALERSVKPLPQQDNVIPMPQERTAGRSRWKTKFEYMIAGFKRELSEYMPWLKMLDSIPGQDKRVREAINPLLDNVALKDMPEAGRKAIDNISVLLKEWDDSGDESGEIPAWLGEMKTLIEKAVKNSEELISKYKGLIDKIQQISYATKFAPLYVEKKQLFSIGYNIEEGRLTNSFYDLLASEARQTSYVAIARGEVPAKHWFRMGRALTVADRYKGLVSWTGTMFEYLMPALIMRTFKNTLMDETYSFAVRCQKKYGRQRQVPWGASESAFYSLDINLDYQYKAVGVPWLGLKRGLMQDIVVAPYSTFLALSIAPACAVENIKRLKNEGMDGAYGYYEAIDYTPERIPFGSKKGIVKSFMVHHQGMSFLALDNFLNKNIMQRRFHSDPEIKAAELLLQEKVPTDIVFAKDDKEKIEPFRDTVYKEKAFIKKYTRPDAELCRVHMLSNGSYSVMLTDRGTGFSRNKSFAVTRWREDRTLDSYGIMFYIRDINTNKKWSAAYAPYNKLPEKYEAVFTQDKATFTRRDGKIQTQTEITVASGDNTEIRRLSLKNNGEEACMLEITSYLEAVIAPHAADVAHPSFSNLFVRTEFLPSLNTLVANRRPRSEKEKSIWLSNTLVIEGEKIGELQYETDRMKFIGRGNYVFSPDVIENNKHLSNSEGDVLDPIMSLRAVIKVEAGQTARISYAISASETRDRLFELIEKYSTPEGVEEGFRLALTRSQVETKYLNMDASEIELYHELIAHMIFISPLKGLHTHEYSKGQSSLWPYGISGDLPVLLVILKKTDEIDIVNEALKAHEYWRLKSLAVDMIILNEEETSYVHPLSAILSDVVSSSHAHDILNKPGGVFLLNRNNIPDEDIGLFYAVARIVLKGSGGSLSQQVKSINQTRLPELKEFNNSVKKYKRLRPDTPELQYFNGLGGFALNGAEYIIRLEKEQRTPLPWVNIISNPEFGFLVSESGGGYTWSENSRENKLTPWSNDPVSDAVGEIIYIRDNYTGEVWTITPLPIREDEDYIIAHGFGYSSFRHISHGTDQSMTVFVPVGQPVKISLISVKNLSSEDRNLAFTYYIRPVMGVSDQATAMHINTSSDASGALIIENPYNEEFAGRASFIDSSETERTVTGDRNEFFGYGNAASPEALRRKQLSGALGQGYDPCAAIQINAELRAGEEREFVFILGQVKQKENVAELTARYSNVNYAKEALEEVKSYWKEKLGAVKVDTPDTSMNYIINGWLLYQTISCRIWARSGFYQSGGAYGFRDQLQDSMSLMHIWPELGRSQILLHARHQFKEGDVQHWWHEPTGKGTRTRISDDLLWLPFATAEYIRMSGDEGILHEAVPFLEAEPLKPFEDEKYIVPGVSEETSTLYEHCIRAIERSMERGAHGIPLMGSGDWNDGMNTVGNKGKGESIWLGWFLYSVLLRFSPLCRSMGDEQAAGKYEKEAKEIAKAIEENAWDGSWYRRAYFDNGVPLGSSQNRECQIDSISQSWSIISGGGDKERAAEAMASVDRQLVRREDGLVKLLTPPFDGGELEPGYIKGYLPGVRENGGQYTHAAAWVIIAFAKLGEGHKAWELFQLINPINHSRTYMEYLKYKAEPYVMPADVYGVPPHTGRGGWTWYTGSSGWMYRAGLEYILGFGKNGSRLIIDPCIPPGWSGYSIRYRYMETVYDIVIKNPDGVSRGVKQISLDGILSQGNSIELANDGKEHFAEVLMGASS</sequence>
<dbReference type="Gene3D" id="1.50.10.140">
    <property type="match status" value="2"/>
</dbReference>
<dbReference type="InterPro" id="IPR037820">
    <property type="entry name" value="GH94N_NdvB"/>
</dbReference>
<proteinExistence type="predicted"/>
<dbReference type="Gene3D" id="2.60.420.10">
    <property type="entry name" value="Maltose phosphorylase, domain 3"/>
    <property type="match status" value="1"/>
</dbReference>
<evidence type="ECO:0000256" key="1">
    <source>
        <dbReference type="ARBA" id="ARBA00022676"/>
    </source>
</evidence>
<comment type="caution">
    <text evidence="7">The sequence shown here is derived from an EMBL/GenBank/DDBJ whole genome shotgun (WGS) entry which is preliminary data.</text>
</comment>
<feature type="transmembrane region" description="Helical" evidence="3">
    <location>
        <begin position="930"/>
        <end position="956"/>
    </location>
</feature>
<keyword evidence="8" id="KW-1185">Reference proteome</keyword>
<dbReference type="PANTHER" id="PTHR37469:SF2">
    <property type="entry name" value="CELLOBIONIC ACID PHOSPHORYLASE"/>
    <property type="match status" value="1"/>
</dbReference>
<dbReference type="InterPro" id="IPR052047">
    <property type="entry name" value="GH94_Enzymes"/>
</dbReference>
<dbReference type="Pfam" id="PF06165">
    <property type="entry name" value="GH94_b-supersand"/>
    <property type="match status" value="2"/>
</dbReference>
<dbReference type="SMART" id="SM01068">
    <property type="entry name" value="CBM_X"/>
    <property type="match status" value="2"/>
</dbReference>
<dbReference type="InterPro" id="IPR019282">
    <property type="entry name" value="Glycoamylase-like_cons_dom"/>
</dbReference>
<protein>
    <submittedName>
        <fullName evidence="7">Cellobiose phosphorylase</fullName>
    </submittedName>
</protein>
<feature type="transmembrane region" description="Helical" evidence="3">
    <location>
        <begin position="6"/>
        <end position="26"/>
    </location>
</feature>
<organism evidence="7 8">
    <name type="scientific">Anaerobacterium chartisolvens</name>
    <dbReference type="NCBI Taxonomy" id="1297424"/>
    <lineage>
        <taxon>Bacteria</taxon>
        <taxon>Bacillati</taxon>
        <taxon>Bacillota</taxon>
        <taxon>Clostridia</taxon>
        <taxon>Eubacteriales</taxon>
        <taxon>Oscillospiraceae</taxon>
        <taxon>Anaerobacterium</taxon>
    </lineage>
</organism>
<dbReference type="GO" id="GO:0016757">
    <property type="term" value="F:glycosyltransferase activity"/>
    <property type="evidence" value="ECO:0007669"/>
    <property type="project" value="UniProtKB-KW"/>
</dbReference>
<dbReference type="InterPro" id="IPR037824">
    <property type="entry name" value="GH94N_2_NdvB"/>
</dbReference>
<dbReference type="GO" id="GO:0005975">
    <property type="term" value="P:carbohydrate metabolic process"/>
    <property type="evidence" value="ECO:0007669"/>
    <property type="project" value="InterPro"/>
</dbReference>
<evidence type="ECO:0000259" key="5">
    <source>
        <dbReference type="Pfam" id="PF10091"/>
    </source>
</evidence>
<evidence type="ECO:0000313" key="7">
    <source>
        <dbReference type="EMBL" id="RCX20966.1"/>
    </source>
</evidence>
<name>A0A369BK64_9FIRM</name>
<dbReference type="EMBL" id="QPJT01000001">
    <property type="protein sequence ID" value="RCX20966.1"/>
    <property type="molecule type" value="Genomic_DNA"/>
</dbReference>
<evidence type="ECO:0000259" key="4">
    <source>
        <dbReference type="Pfam" id="PF06165"/>
    </source>
</evidence>
<evidence type="ECO:0000313" key="8">
    <source>
        <dbReference type="Proteomes" id="UP000253034"/>
    </source>
</evidence>
<dbReference type="CDD" id="cd11753">
    <property type="entry name" value="GH94N_ChvB_NdvB_2_like"/>
    <property type="match status" value="1"/>
</dbReference>
<feature type="domain" description="Glycosyl hydrolase 94 supersandwich" evidence="4">
    <location>
        <begin position="1649"/>
        <end position="1928"/>
    </location>
</feature>
<dbReference type="Gene3D" id="1.50.10.10">
    <property type="match status" value="1"/>
</dbReference>
<evidence type="ECO:0000256" key="2">
    <source>
        <dbReference type="ARBA" id="ARBA00022679"/>
    </source>
</evidence>
<dbReference type="InterPro" id="IPR033432">
    <property type="entry name" value="GH94_catalytic"/>
</dbReference>
<dbReference type="OrthoDB" id="9769991at2"/>
<feature type="transmembrane region" description="Helical" evidence="3">
    <location>
        <begin position="477"/>
        <end position="500"/>
    </location>
</feature>
<dbReference type="Proteomes" id="UP000253034">
    <property type="component" value="Unassembled WGS sequence"/>
</dbReference>
<dbReference type="Gene3D" id="2.70.98.40">
    <property type="entry name" value="Glycoside hydrolase, family 65, N-terminal domain"/>
    <property type="match status" value="2"/>
</dbReference>
<dbReference type="SUPFAM" id="SSF74650">
    <property type="entry name" value="Galactose mutarotase-like"/>
    <property type="match status" value="2"/>
</dbReference>
<keyword evidence="3" id="KW-0812">Transmembrane</keyword>
<dbReference type="RefSeq" id="WP_114295912.1">
    <property type="nucleotide sequence ID" value="NZ_QPJT01000001.1"/>
</dbReference>
<evidence type="ECO:0000259" key="6">
    <source>
        <dbReference type="Pfam" id="PF17167"/>
    </source>
</evidence>
<dbReference type="InterPro" id="IPR008928">
    <property type="entry name" value="6-hairpin_glycosidase_sf"/>
</dbReference>
<dbReference type="CDD" id="cd11756">
    <property type="entry name" value="GH94N_ChvB_NdvB_1_like"/>
    <property type="match status" value="1"/>
</dbReference>
<keyword evidence="3" id="KW-1133">Transmembrane helix</keyword>
<keyword evidence="2" id="KW-0808">Transferase</keyword>
<gene>
    <name evidence="7" type="ORF">DFR58_101170</name>
</gene>
<keyword evidence="3" id="KW-0472">Membrane</keyword>
<feature type="domain" description="Glycoamylase-like" evidence="5">
    <location>
        <begin position="1398"/>
        <end position="1609"/>
    </location>
</feature>